<evidence type="ECO:0000313" key="10">
    <source>
        <dbReference type="Proteomes" id="UP000516421"/>
    </source>
</evidence>
<dbReference type="EMBL" id="CP061538">
    <property type="protein sequence ID" value="QNV39215.1"/>
    <property type="molecule type" value="Genomic_DNA"/>
</dbReference>
<reference evidence="9 10" key="1">
    <citation type="submission" date="2020-09" db="EMBL/GenBank/DDBJ databases">
        <title>Investigation of environmental microbe.</title>
        <authorList>
            <person name="Ou Y."/>
            <person name="Kang Q."/>
        </authorList>
    </citation>
    <scope>NUCLEOTIDE SEQUENCE [LARGE SCALE GENOMIC DNA]</scope>
    <source>
        <strain evidence="9 10">KJZ-9</strain>
    </source>
</reference>
<proteinExistence type="predicted"/>
<keyword evidence="5" id="KW-0067">ATP-binding</keyword>
<evidence type="ECO:0000256" key="3">
    <source>
        <dbReference type="ARBA" id="ARBA00022741"/>
    </source>
</evidence>
<dbReference type="Pfam" id="PF00069">
    <property type="entry name" value="Pkinase"/>
    <property type="match status" value="1"/>
</dbReference>
<dbReference type="PROSITE" id="PS50011">
    <property type="entry name" value="PROTEIN_KINASE_DOM"/>
    <property type="match status" value="1"/>
</dbReference>
<dbReference type="PANTHER" id="PTHR24345:SF0">
    <property type="entry name" value="CELL CYCLE SERINE_THREONINE-PROTEIN KINASE CDC5_MSD2"/>
    <property type="match status" value="1"/>
</dbReference>
<dbReference type="Gene3D" id="1.10.510.10">
    <property type="entry name" value="Transferase(Phosphotransferase) domain 1"/>
    <property type="match status" value="1"/>
</dbReference>
<accession>A0A7H2BHR9</accession>
<evidence type="ECO:0000256" key="7">
    <source>
        <dbReference type="SAM" id="Phobius"/>
    </source>
</evidence>
<keyword evidence="3" id="KW-0547">Nucleotide-binding</keyword>
<dbReference type="KEGG" id="rama:IDM48_07280"/>
<protein>
    <submittedName>
        <fullName evidence="9">Serine/threonine protein kinase</fullName>
    </submittedName>
</protein>
<dbReference type="Proteomes" id="UP000516421">
    <property type="component" value="Chromosome"/>
</dbReference>
<feature type="compositionally biased region" description="Basic and acidic residues" evidence="6">
    <location>
        <begin position="431"/>
        <end position="440"/>
    </location>
</feature>
<feature type="compositionally biased region" description="Polar residues" evidence="6">
    <location>
        <begin position="410"/>
        <end position="422"/>
    </location>
</feature>
<dbReference type="InterPro" id="IPR008271">
    <property type="entry name" value="Ser/Thr_kinase_AS"/>
</dbReference>
<dbReference type="CDD" id="cd14014">
    <property type="entry name" value="STKc_PknB_like"/>
    <property type="match status" value="1"/>
</dbReference>
<evidence type="ECO:0000256" key="1">
    <source>
        <dbReference type="ARBA" id="ARBA00022527"/>
    </source>
</evidence>
<dbReference type="RefSeq" id="WP_068168693.1">
    <property type="nucleotide sequence ID" value="NZ_CP061538.1"/>
</dbReference>
<dbReference type="PROSITE" id="PS00108">
    <property type="entry name" value="PROTEIN_KINASE_ST"/>
    <property type="match status" value="1"/>
</dbReference>
<evidence type="ECO:0000259" key="8">
    <source>
        <dbReference type="PROSITE" id="PS50011"/>
    </source>
</evidence>
<keyword evidence="7" id="KW-1133">Transmembrane helix</keyword>
<keyword evidence="7" id="KW-0472">Membrane</keyword>
<evidence type="ECO:0000256" key="6">
    <source>
        <dbReference type="SAM" id="MobiDB-lite"/>
    </source>
</evidence>
<evidence type="ECO:0000313" key="9">
    <source>
        <dbReference type="EMBL" id="QNV39215.1"/>
    </source>
</evidence>
<evidence type="ECO:0000256" key="4">
    <source>
        <dbReference type="ARBA" id="ARBA00022777"/>
    </source>
</evidence>
<dbReference type="SMART" id="SM00220">
    <property type="entry name" value="S_TKc"/>
    <property type="match status" value="1"/>
</dbReference>
<dbReference type="InterPro" id="IPR000719">
    <property type="entry name" value="Prot_kinase_dom"/>
</dbReference>
<dbReference type="InterPro" id="IPR011009">
    <property type="entry name" value="Kinase-like_dom_sf"/>
</dbReference>
<dbReference type="AlphaFoldDB" id="A0A7H2BHR9"/>
<dbReference type="GO" id="GO:0005524">
    <property type="term" value="F:ATP binding"/>
    <property type="evidence" value="ECO:0007669"/>
    <property type="project" value="UniProtKB-KW"/>
</dbReference>
<keyword evidence="1 9" id="KW-0723">Serine/threonine-protein kinase</keyword>
<evidence type="ECO:0000256" key="5">
    <source>
        <dbReference type="ARBA" id="ARBA00022840"/>
    </source>
</evidence>
<name>A0A7H2BHR9_9MICC</name>
<keyword evidence="2" id="KW-0808">Transferase</keyword>
<dbReference type="SUPFAM" id="SSF56112">
    <property type="entry name" value="Protein kinase-like (PK-like)"/>
    <property type="match status" value="1"/>
</dbReference>
<dbReference type="Gene3D" id="3.30.200.20">
    <property type="entry name" value="Phosphorylase Kinase, domain 1"/>
    <property type="match status" value="1"/>
</dbReference>
<evidence type="ECO:0000256" key="2">
    <source>
        <dbReference type="ARBA" id="ARBA00022679"/>
    </source>
</evidence>
<keyword evidence="4 9" id="KW-0418">Kinase</keyword>
<dbReference type="PANTHER" id="PTHR24345">
    <property type="entry name" value="SERINE/THREONINE-PROTEIN KINASE PLK"/>
    <property type="match status" value="1"/>
</dbReference>
<dbReference type="GO" id="GO:0004674">
    <property type="term" value="F:protein serine/threonine kinase activity"/>
    <property type="evidence" value="ECO:0007669"/>
    <property type="project" value="UniProtKB-KW"/>
</dbReference>
<feature type="domain" description="Protein kinase" evidence="8">
    <location>
        <begin position="19"/>
        <end position="279"/>
    </location>
</feature>
<keyword evidence="10" id="KW-1185">Reference proteome</keyword>
<gene>
    <name evidence="9" type="ORF">IDM48_07280</name>
</gene>
<organism evidence="9 10">
    <name type="scientific">Rothia amarae</name>
    <dbReference type="NCBI Taxonomy" id="169480"/>
    <lineage>
        <taxon>Bacteria</taxon>
        <taxon>Bacillati</taxon>
        <taxon>Actinomycetota</taxon>
        <taxon>Actinomycetes</taxon>
        <taxon>Micrococcales</taxon>
        <taxon>Micrococcaceae</taxon>
        <taxon>Rothia</taxon>
    </lineage>
</organism>
<feature type="region of interest" description="Disordered" evidence="6">
    <location>
        <begin position="400"/>
        <end position="440"/>
    </location>
</feature>
<sequence length="498" mass="55213">MSEKKKQPWLTGEIFDGHYEVGHLIARGGMAEVYHGVDLWSNNPVAIKVLSPQLSADPSQQQKFFREERSLRQISHEHVVGVLGSGTQTVHGLKLMFIVLDYVHGCTLQQLLTTRPVLSVGETLDIIVPVAEGLSEVHAHRFIHRDIKPSNILLSSLERSIKLTDFGLTRRTDQSWTGELMGTPAYVAPEIVDPKASVGPGVDIFALGIVMFRMLAGRLPFTGLSDDQQIIYHNINTEIPSLAQFAPGIDSDIVGVVKWCTRKQASARPADGSELFEVLQSIRERLTQDELAYRAQSSAPQETQMWDDVEYIAERTGATNVLQRTSISGFRTLENDHDDSSWNETDSDFLETEYYEPQEISGVGPQPAPHTSYLEEFIEDETGATFIDERGSTRYEPISASYRHESSSSAQEHSLPRTSQLEQVPPASEDFPTKGDPRKAPELWQPAPALPTVVLIFIGILLAFVVAGFVGWQIAQSTVQSGWFASWVSFVDSFSGSA</sequence>
<keyword evidence="7" id="KW-0812">Transmembrane</keyword>
<feature type="transmembrane region" description="Helical" evidence="7">
    <location>
        <begin position="449"/>
        <end position="472"/>
    </location>
</feature>